<dbReference type="EMBL" id="DS547678">
    <property type="protein sequence ID" value="EDQ98036.1"/>
    <property type="molecule type" value="Genomic_DNA"/>
</dbReference>
<protein>
    <submittedName>
        <fullName evidence="1">Predicted protein</fullName>
    </submittedName>
</protein>
<feature type="non-terminal residue" evidence="1">
    <location>
        <position position="1"/>
    </location>
</feature>
<dbReference type="RefSeq" id="XP_001891313.1">
    <property type="nucleotide sequence ID" value="XM_001891278.1"/>
</dbReference>
<dbReference type="KEGG" id="lbc:LACBIDRAFT_314947"/>
<dbReference type="AlphaFoldDB" id="B0E545"/>
<organism evidence="2">
    <name type="scientific">Laccaria bicolor (strain S238N-H82 / ATCC MYA-4686)</name>
    <name type="common">Bicoloured deceiver</name>
    <name type="synonym">Laccaria laccata var. bicolor</name>
    <dbReference type="NCBI Taxonomy" id="486041"/>
    <lineage>
        <taxon>Eukaryota</taxon>
        <taxon>Fungi</taxon>
        <taxon>Dikarya</taxon>
        <taxon>Basidiomycota</taxon>
        <taxon>Agaricomycotina</taxon>
        <taxon>Agaricomycetes</taxon>
        <taxon>Agaricomycetidae</taxon>
        <taxon>Agaricales</taxon>
        <taxon>Agaricineae</taxon>
        <taxon>Hydnangiaceae</taxon>
        <taxon>Laccaria</taxon>
    </lineage>
</organism>
<evidence type="ECO:0000313" key="2">
    <source>
        <dbReference type="Proteomes" id="UP000001194"/>
    </source>
</evidence>
<dbReference type="Proteomes" id="UP000001194">
    <property type="component" value="Unassembled WGS sequence"/>
</dbReference>
<evidence type="ECO:0000313" key="1">
    <source>
        <dbReference type="EMBL" id="EDQ98036.1"/>
    </source>
</evidence>
<sequence>LRIPRWSEEVQLLKEEMRRVRKTLDWEARQWEGCTESWTVNAAVTEGIKGYATRQAQVRRDLLAHFTRMWDKPLVPVVNDEDSGEAPLTALDPSLEMLVEEED</sequence>
<dbReference type="InParanoid" id="B0E545"/>
<name>B0E545_LACBS</name>
<keyword evidence="2" id="KW-1185">Reference proteome</keyword>
<dbReference type="GeneID" id="6086969"/>
<reference evidence="1 2" key="1">
    <citation type="journal article" date="2008" name="Nature">
        <title>The genome of Laccaria bicolor provides insights into mycorrhizal symbiosis.</title>
        <authorList>
            <person name="Martin F."/>
            <person name="Aerts A."/>
            <person name="Ahren D."/>
            <person name="Brun A."/>
            <person name="Danchin E.G.J."/>
            <person name="Duchaussoy F."/>
            <person name="Gibon J."/>
            <person name="Kohler A."/>
            <person name="Lindquist E."/>
            <person name="Pereda V."/>
            <person name="Salamov A."/>
            <person name="Shapiro H.J."/>
            <person name="Wuyts J."/>
            <person name="Blaudez D."/>
            <person name="Buee M."/>
            <person name="Brokstein P."/>
            <person name="Canbaeck B."/>
            <person name="Cohen D."/>
            <person name="Courty P.E."/>
            <person name="Coutinho P.M."/>
            <person name="Delaruelle C."/>
            <person name="Detter J.C."/>
            <person name="Deveau A."/>
            <person name="DiFazio S."/>
            <person name="Duplessis S."/>
            <person name="Fraissinet-Tachet L."/>
            <person name="Lucic E."/>
            <person name="Frey-Klett P."/>
            <person name="Fourrey C."/>
            <person name="Feussner I."/>
            <person name="Gay G."/>
            <person name="Grimwood J."/>
            <person name="Hoegger P.J."/>
            <person name="Jain P."/>
            <person name="Kilaru S."/>
            <person name="Labbe J."/>
            <person name="Lin Y.C."/>
            <person name="Legue V."/>
            <person name="Le Tacon F."/>
            <person name="Marmeisse R."/>
            <person name="Melayah D."/>
            <person name="Montanini B."/>
            <person name="Muratet M."/>
            <person name="Nehls U."/>
            <person name="Niculita-Hirzel H."/>
            <person name="Oudot-Le Secq M.P."/>
            <person name="Peter M."/>
            <person name="Quesneville H."/>
            <person name="Rajashekar B."/>
            <person name="Reich M."/>
            <person name="Rouhier N."/>
            <person name="Schmutz J."/>
            <person name="Yin T."/>
            <person name="Chalot M."/>
            <person name="Henrissat B."/>
            <person name="Kuees U."/>
            <person name="Lucas S."/>
            <person name="Van de Peer Y."/>
            <person name="Podila G.K."/>
            <person name="Polle A."/>
            <person name="Pukkila P.J."/>
            <person name="Richardson P.M."/>
            <person name="Rouze P."/>
            <person name="Sanders I.R."/>
            <person name="Stajich J.E."/>
            <person name="Tunlid A."/>
            <person name="Tuskan G."/>
            <person name="Grigoriev I.V."/>
        </authorList>
    </citation>
    <scope>NUCLEOTIDE SEQUENCE [LARGE SCALE GENOMIC DNA]</scope>
    <source>
        <strain evidence="2">S238N-H82 / ATCC MYA-4686</strain>
    </source>
</reference>
<dbReference type="HOGENOM" id="CLU_003703_7_0_1"/>
<accession>B0E545</accession>
<gene>
    <name evidence="1" type="ORF">LACBIDRAFT_314947</name>
</gene>
<proteinExistence type="predicted"/>
<dbReference type="OrthoDB" id="3235114at2759"/>